<accession>A0ABU9BDN7</accession>
<dbReference type="InterPro" id="IPR019587">
    <property type="entry name" value="Polyketide_cyclase/dehydratase"/>
</dbReference>
<dbReference type="SUPFAM" id="SSF55961">
    <property type="entry name" value="Bet v1-like"/>
    <property type="match status" value="1"/>
</dbReference>
<keyword evidence="2" id="KW-1185">Reference proteome</keyword>
<reference evidence="1 2" key="1">
    <citation type="submission" date="2024-04" db="EMBL/GenBank/DDBJ databases">
        <title>Novel species of the genus Ideonella isolated from streams.</title>
        <authorList>
            <person name="Lu H."/>
        </authorList>
    </citation>
    <scope>NUCLEOTIDE SEQUENCE [LARGE SCALE GENOMIC DNA]</scope>
    <source>
        <strain evidence="1 2">BYS139W</strain>
    </source>
</reference>
<sequence>MHIESTLLIQAPAASVFALYADVARWTDWDPDVKSASLDGPFATGSTGVIVPHGGPKSKVVFDRVVPDRGFHVLCKLPLCRMRFEHELTPVGSGTQSTHRVVFEGPLAPLFGRLIGSGMRKTQPHALQSLKRVAEERARRPVPHTA</sequence>
<protein>
    <submittedName>
        <fullName evidence="1">SRPBCC family protein</fullName>
    </submittedName>
</protein>
<dbReference type="Proteomes" id="UP001368500">
    <property type="component" value="Unassembled WGS sequence"/>
</dbReference>
<dbReference type="Gene3D" id="3.30.530.20">
    <property type="match status" value="1"/>
</dbReference>
<dbReference type="RefSeq" id="WP_341375812.1">
    <property type="nucleotide sequence ID" value="NZ_JBBUTF010000018.1"/>
</dbReference>
<comment type="caution">
    <text evidence="1">The sequence shown here is derived from an EMBL/GenBank/DDBJ whole genome shotgun (WGS) entry which is preliminary data.</text>
</comment>
<dbReference type="Pfam" id="PF10604">
    <property type="entry name" value="Polyketide_cyc2"/>
    <property type="match status" value="1"/>
</dbReference>
<evidence type="ECO:0000313" key="2">
    <source>
        <dbReference type="Proteomes" id="UP001368500"/>
    </source>
</evidence>
<dbReference type="EMBL" id="JBBUTF010000018">
    <property type="protein sequence ID" value="MEK8028030.1"/>
    <property type="molecule type" value="Genomic_DNA"/>
</dbReference>
<evidence type="ECO:0000313" key="1">
    <source>
        <dbReference type="EMBL" id="MEK8028030.1"/>
    </source>
</evidence>
<name>A0ABU9BDN7_9BURK</name>
<gene>
    <name evidence="1" type="ORF">AACH11_18875</name>
</gene>
<dbReference type="InterPro" id="IPR023393">
    <property type="entry name" value="START-like_dom_sf"/>
</dbReference>
<proteinExistence type="predicted"/>
<organism evidence="1 2">
    <name type="scientific">Pseudaquabacterium rugosum</name>
    <dbReference type="NCBI Taxonomy" id="2984194"/>
    <lineage>
        <taxon>Bacteria</taxon>
        <taxon>Pseudomonadati</taxon>
        <taxon>Pseudomonadota</taxon>
        <taxon>Betaproteobacteria</taxon>
        <taxon>Burkholderiales</taxon>
        <taxon>Sphaerotilaceae</taxon>
        <taxon>Pseudaquabacterium</taxon>
    </lineage>
</organism>